<evidence type="ECO:0000313" key="1">
    <source>
        <dbReference type="EMBL" id="CAG8678101.1"/>
    </source>
</evidence>
<keyword evidence="2" id="KW-1185">Reference proteome</keyword>
<dbReference type="AlphaFoldDB" id="A0A9N9HE54"/>
<comment type="caution">
    <text evidence="1">The sequence shown here is derived from an EMBL/GenBank/DDBJ whole genome shotgun (WGS) entry which is preliminary data.</text>
</comment>
<accession>A0A9N9HE54</accession>
<feature type="non-terminal residue" evidence="1">
    <location>
        <position position="1"/>
    </location>
</feature>
<dbReference type="EMBL" id="CAJVPI010006274">
    <property type="protein sequence ID" value="CAG8678101.1"/>
    <property type="molecule type" value="Genomic_DNA"/>
</dbReference>
<gene>
    <name evidence="1" type="ORF">PBRASI_LOCUS11656</name>
</gene>
<reference evidence="1" key="1">
    <citation type="submission" date="2021-06" db="EMBL/GenBank/DDBJ databases">
        <authorList>
            <person name="Kallberg Y."/>
            <person name="Tangrot J."/>
            <person name="Rosling A."/>
        </authorList>
    </citation>
    <scope>NUCLEOTIDE SEQUENCE</scope>
    <source>
        <strain evidence="1">BR232B</strain>
    </source>
</reference>
<name>A0A9N9HE54_9GLOM</name>
<dbReference type="Proteomes" id="UP000789739">
    <property type="component" value="Unassembled WGS sequence"/>
</dbReference>
<sequence>NRSKVPTLRYKGVGKEHRSVLATLLSNRIRRAVPPSPVPSGSTRSR</sequence>
<proteinExistence type="predicted"/>
<organism evidence="1 2">
    <name type="scientific">Paraglomus brasilianum</name>
    <dbReference type="NCBI Taxonomy" id="144538"/>
    <lineage>
        <taxon>Eukaryota</taxon>
        <taxon>Fungi</taxon>
        <taxon>Fungi incertae sedis</taxon>
        <taxon>Mucoromycota</taxon>
        <taxon>Glomeromycotina</taxon>
        <taxon>Glomeromycetes</taxon>
        <taxon>Paraglomerales</taxon>
        <taxon>Paraglomeraceae</taxon>
        <taxon>Paraglomus</taxon>
    </lineage>
</organism>
<evidence type="ECO:0000313" key="2">
    <source>
        <dbReference type="Proteomes" id="UP000789739"/>
    </source>
</evidence>
<feature type="non-terminal residue" evidence="1">
    <location>
        <position position="46"/>
    </location>
</feature>
<protein>
    <submittedName>
        <fullName evidence="1">648_t:CDS:1</fullName>
    </submittedName>
</protein>